<accession>A0A0R1F968</accession>
<evidence type="ECO:0000256" key="2">
    <source>
        <dbReference type="ARBA" id="ARBA00022803"/>
    </source>
</evidence>
<name>A0A0R1F968_9LACO</name>
<proteinExistence type="predicted"/>
<feature type="repeat" description="TPR" evidence="3">
    <location>
        <begin position="210"/>
        <end position="243"/>
    </location>
</feature>
<comment type="caution">
    <text evidence="4">The sequence shown here is derived from an EMBL/GenBank/DDBJ whole genome shotgun (WGS) entry which is preliminary data.</text>
</comment>
<dbReference type="InterPro" id="IPR051012">
    <property type="entry name" value="CellSynth/LPSAsmb/PSIAsmb"/>
</dbReference>
<dbReference type="Proteomes" id="UP000051181">
    <property type="component" value="Unassembled WGS sequence"/>
</dbReference>
<reference evidence="4 5" key="1">
    <citation type="journal article" date="2015" name="Genome Announc.">
        <title>Expanding the biotechnology potential of lactobacilli through comparative genomics of 213 strains and associated genera.</title>
        <authorList>
            <person name="Sun Z."/>
            <person name="Harris H.M."/>
            <person name="McCann A."/>
            <person name="Guo C."/>
            <person name="Argimon S."/>
            <person name="Zhang W."/>
            <person name="Yang X."/>
            <person name="Jeffery I.B."/>
            <person name="Cooney J.C."/>
            <person name="Kagawa T.F."/>
            <person name="Liu W."/>
            <person name="Song Y."/>
            <person name="Salvetti E."/>
            <person name="Wrobel A."/>
            <person name="Rasinkangas P."/>
            <person name="Parkhill J."/>
            <person name="Rea M.C."/>
            <person name="O'Sullivan O."/>
            <person name="Ritari J."/>
            <person name="Douillard F.P."/>
            <person name="Paul Ross R."/>
            <person name="Yang R."/>
            <person name="Briner A.E."/>
            <person name="Felis G.E."/>
            <person name="de Vos W.M."/>
            <person name="Barrangou R."/>
            <person name="Klaenhammer T.R."/>
            <person name="Caufield P.W."/>
            <person name="Cui Y."/>
            <person name="Zhang H."/>
            <person name="O'Toole P.W."/>
        </authorList>
    </citation>
    <scope>NUCLEOTIDE SEQUENCE [LARGE SCALE GENOMIC DNA]</scope>
    <source>
        <strain evidence="4 5">DSM 20001</strain>
    </source>
</reference>
<dbReference type="Gene3D" id="1.25.40.10">
    <property type="entry name" value="Tetratricopeptide repeat domain"/>
    <property type="match status" value="3"/>
</dbReference>
<dbReference type="AlphaFoldDB" id="A0A0R1F968"/>
<dbReference type="eggNOG" id="COG0457">
    <property type="taxonomic scope" value="Bacteria"/>
</dbReference>
<dbReference type="PANTHER" id="PTHR45586">
    <property type="entry name" value="TPR REPEAT-CONTAINING PROTEIN PA4667"/>
    <property type="match status" value="1"/>
</dbReference>
<dbReference type="PROSITE" id="PS50005">
    <property type="entry name" value="TPR"/>
    <property type="match status" value="1"/>
</dbReference>
<gene>
    <name evidence="4" type="ORF">FD22_GL001558</name>
</gene>
<dbReference type="InterPro" id="IPR019734">
    <property type="entry name" value="TPR_rpt"/>
</dbReference>
<dbReference type="SMART" id="SM00028">
    <property type="entry name" value="TPR"/>
    <property type="match status" value="6"/>
</dbReference>
<dbReference type="EMBL" id="AZCN01000041">
    <property type="protein sequence ID" value="KRK15826.1"/>
    <property type="molecule type" value="Genomic_DNA"/>
</dbReference>
<keyword evidence="2 3" id="KW-0802">TPR repeat</keyword>
<keyword evidence="1" id="KW-0677">Repeat</keyword>
<evidence type="ECO:0000313" key="4">
    <source>
        <dbReference type="EMBL" id="KRK15826.1"/>
    </source>
</evidence>
<dbReference type="Pfam" id="PF14559">
    <property type="entry name" value="TPR_19"/>
    <property type="match status" value="1"/>
</dbReference>
<evidence type="ECO:0000256" key="1">
    <source>
        <dbReference type="ARBA" id="ARBA00022737"/>
    </source>
</evidence>
<dbReference type="Pfam" id="PF13432">
    <property type="entry name" value="TPR_16"/>
    <property type="match status" value="2"/>
</dbReference>
<dbReference type="PANTHER" id="PTHR45586:SF1">
    <property type="entry name" value="LIPOPOLYSACCHARIDE ASSEMBLY PROTEIN B"/>
    <property type="match status" value="1"/>
</dbReference>
<evidence type="ECO:0000313" key="5">
    <source>
        <dbReference type="Proteomes" id="UP000051181"/>
    </source>
</evidence>
<protein>
    <submittedName>
        <fullName evidence="4">TPR repeat-containing protein</fullName>
    </submittedName>
</protein>
<organism evidence="4 5">
    <name type="scientific">Loigolactobacillus coryniformis subsp. coryniformis KCTC 3167 = DSM 20001</name>
    <dbReference type="NCBI Taxonomy" id="913848"/>
    <lineage>
        <taxon>Bacteria</taxon>
        <taxon>Bacillati</taxon>
        <taxon>Bacillota</taxon>
        <taxon>Bacilli</taxon>
        <taxon>Lactobacillales</taxon>
        <taxon>Lactobacillaceae</taxon>
        <taxon>Loigolactobacillus</taxon>
    </lineage>
</organism>
<sequence>MEGAVNLSYAKQMLDQLRAGQLEEAKTAFNHALRHDDDETLYSLAEDLYALGFLRQARRTYLQLLKKYPDEDELRTTLADIAISDGKTDEALTYLQAVKPDSPAYAESLLVSADLYQQQGLYEVSEQKLLTARRLFPDEPIISFALAEFYFDSGEFQKAIAHYEALVAAGETEIAQVNLYQRLGVAYANSGEFEQARDYLNEIPAGEMDSNTLFQSGFIALQLKDYTRAIDSFEQVVEQDPQYSSVYPYYADALEADQQLEAALRIVQAGLAVDQYNEVLFDKGAHIALKLDDSATAEKYLQQLLTIDPENMQALIELSNLYVKLARHEENYALLEPALQQGDVDPQAYWNFARSAAELGHDETARSNYLLAYPTFKDEPNFLKEIITFFREMGLRAETLAALQRYVKLVPTDDEMVYLLDDYLADDDR</sequence>
<dbReference type="PATRIC" id="fig|913848.6.peg.1596"/>
<dbReference type="Pfam" id="PF13181">
    <property type="entry name" value="TPR_8"/>
    <property type="match status" value="2"/>
</dbReference>
<dbReference type="SUPFAM" id="SSF48452">
    <property type="entry name" value="TPR-like"/>
    <property type="match status" value="2"/>
</dbReference>
<dbReference type="InterPro" id="IPR011990">
    <property type="entry name" value="TPR-like_helical_dom_sf"/>
</dbReference>
<evidence type="ECO:0000256" key="3">
    <source>
        <dbReference type="PROSITE-ProRule" id="PRU00339"/>
    </source>
</evidence>